<dbReference type="InterPro" id="IPR050832">
    <property type="entry name" value="Bact_Acetyltransf"/>
</dbReference>
<organism evidence="4 5">
    <name type="scientific">Allobranchiibius huperziae</name>
    <dbReference type="NCBI Taxonomy" id="1874116"/>
    <lineage>
        <taxon>Bacteria</taxon>
        <taxon>Bacillati</taxon>
        <taxon>Actinomycetota</taxon>
        <taxon>Actinomycetes</taxon>
        <taxon>Micrococcales</taxon>
        <taxon>Dermacoccaceae</taxon>
        <taxon>Allobranchiibius</taxon>
    </lineage>
</organism>
<name>A0A853DBZ8_9MICO</name>
<dbReference type="GO" id="GO:0016747">
    <property type="term" value="F:acyltransferase activity, transferring groups other than amino-acyl groups"/>
    <property type="evidence" value="ECO:0007669"/>
    <property type="project" value="InterPro"/>
</dbReference>
<dbReference type="PANTHER" id="PTHR43877">
    <property type="entry name" value="AMINOALKYLPHOSPHONATE N-ACETYLTRANSFERASE-RELATED-RELATED"/>
    <property type="match status" value="1"/>
</dbReference>
<reference evidence="4 5" key="1">
    <citation type="submission" date="2020-07" db="EMBL/GenBank/DDBJ databases">
        <title>Sequencing the genomes of 1000 actinobacteria strains.</title>
        <authorList>
            <person name="Klenk H.-P."/>
        </authorList>
    </citation>
    <scope>NUCLEOTIDE SEQUENCE [LARGE SCALE GENOMIC DNA]</scope>
    <source>
        <strain evidence="4 5">DSM 29531</strain>
    </source>
</reference>
<dbReference type="CDD" id="cd04301">
    <property type="entry name" value="NAT_SF"/>
    <property type="match status" value="2"/>
</dbReference>
<dbReference type="SUPFAM" id="SSF55729">
    <property type="entry name" value="Acyl-CoA N-acyltransferases (Nat)"/>
    <property type="match status" value="2"/>
</dbReference>
<dbReference type="EMBL" id="JACCFW010000001">
    <property type="protein sequence ID" value="NYJ74438.1"/>
    <property type="molecule type" value="Genomic_DNA"/>
</dbReference>
<keyword evidence="2" id="KW-0012">Acyltransferase</keyword>
<dbReference type="Pfam" id="PF00583">
    <property type="entry name" value="Acetyltransf_1"/>
    <property type="match status" value="2"/>
</dbReference>
<evidence type="ECO:0000313" key="4">
    <source>
        <dbReference type="EMBL" id="NYJ74438.1"/>
    </source>
</evidence>
<gene>
    <name evidence="4" type="ORF">HNR15_001401</name>
</gene>
<keyword evidence="5" id="KW-1185">Reference proteome</keyword>
<feature type="domain" description="N-acetyltransferase" evidence="3">
    <location>
        <begin position="157"/>
        <end position="303"/>
    </location>
</feature>
<accession>A0A853DBZ8</accession>
<feature type="domain" description="N-acetyltransferase" evidence="3">
    <location>
        <begin position="8"/>
        <end position="149"/>
    </location>
</feature>
<protein>
    <submittedName>
        <fullName evidence="4">GNAT superfamily N-acetyltransferase</fullName>
    </submittedName>
</protein>
<proteinExistence type="predicted"/>
<evidence type="ECO:0000259" key="3">
    <source>
        <dbReference type="PROSITE" id="PS51186"/>
    </source>
</evidence>
<dbReference type="Gene3D" id="3.40.630.30">
    <property type="match status" value="1"/>
</dbReference>
<evidence type="ECO:0000256" key="1">
    <source>
        <dbReference type="ARBA" id="ARBA00022679"/>
    </source>
</evidence>
<dbReference type="RefSeq" id="WP_179480314.1">
    <property type="nucleotide sequence ID" value="NZ_JACCFW010000001.1"/>
</dbReference>
<dbReference type="InterPro" id="IPR016181">
    <property type="entry name" value="Acyl_CoA_acyltransferase"/>
</dbReference>
<dbReference type="Proteomes" id="UP000571817">
    <property type="component" value="Unassembled WGS sequence"/>
</dbReference>
<dbReference type="AlphaFoldDB" id="A0A853DBZ8"/>
<keyword evidence="1 4" id="KW-0808">Transferase</keyword>
<evidence type="ECO:0000256" key="2">
    <source>
        <dbReference type="ARBA" id="ARBA00023315"/>
    </source>
</evidence>
<evidence type="ECO:0000313" key="5">
    <source>
        <dbReference type="Proteomes" id="UP000571817"/>
    </source>
</evidence>
<dbReference type="InterPro" id="IPR000182">
    <property type="entry name" value="GNAT_dom"/>
</dbReference>
<sequence length="305" mass="32931">MDDLPAGLTTRPLSLADAPEVAALIGAEKAAALGYPEITTADLVADWQRPSFDPATGTVGVFEERRLVGYAAYTGSGNCDVAVDPGRHGQGIGTALARWCQERARADGAVRVGMQVPQGSAADRFMERHGYRLRWTAWDLELPASAQLDAASVPAGFHVREAAPDDYDDVWQVMEDAFLEWSDRARASREDFLARTVQRPGFEPSHLRVIADAEGTVVGAAYAILEEGTGNVERLAVRATHRRRGLARALLADTFATLREQGAARSTLATDSRTGALPVYEHLGMRIVSTWVNRAIELSPVPPGI</sequence>
<dbReference type="PROSITE" id="PS51186">
    <property type="entry name" value="GNAT"/>
    <property type="match status" value="2"/>
</dbReference>
<comment type="caution">
    <text evidence="4">The sequence shown here is derived from an EMBL/GenBank/DDBJ whole genome shotgun (WGS) entry which is preliminary data.</text>
</comment>